<proteinExistence type="predicted"/>
<keyword evidence="4" id="KW-1185">Reference proteome</keyword>
<sequence length="131" mass="12555">MILHRLLVAAGSAVVAFGVVAVAVIEALAPTADIGAGIVGVGAGALAGILAFVAVALLVEELAGPARWAVDAVGAFGLALVGVGAFVYVDVVSLETTTAVAAAAVVGVLAFGAGWLSDERTDEPGDGSGTA</sequence>
<reference evidence="3 4" key="1">
    <citation type="journal article" date="2019" name="Int. J. Syst. Evol. Microbiol.">
        <title>The Global Catalogue of Microorganisms (GCM) 10K type strain sequencing project: providing services to taxonomists for standard genome sequencing and annotation.</title>
        <authorList>
            <consortium name="The Broad Institute Genomics Platform"/>
            <consortium name="The Broad Institute Genome Sequencing Center for Infectious Disease"/>
            <person name="Wu L."/>
            <person name="Ma J."/>
        </authorList>
    </citation>
    <scope>NUCLEOTIDE SEQUENCE [LARGE SCALE GENOMIC DNA]</scope>
    <source>
        <strain evidence="3 4">GX26</strain>
    </source>
</reference>
<feature type="transmembrane region" description="Helical" evidence="1">
    <location>
        <begin position="68"/>
        <end position="87"/>
    </location>
</feature>
<organism evidence="3 4">
    <name type="scientific">Halorubellus litoreus</name>
    <dbReference type="NCBI Taxonomy" id="755308"/>
    <lineage>
        <taxon>Archaea</taxon>
        <taxon>Methanobacteriati</taxon>
        <taxon>Methanobacteriota</taxon>
        <taxon>Stenosarchaea group</taxon>
        <taxon>Halobacteria</taxon>
        <taxon>Halobacteriales</taxon>
        <taxon>Halorubellaceae</taxon>
        <taxon>Halorubellus</taxon>
    </lineage>
</organism>
<evidence type="ECO:0000259" key="2">
    <source>
        <dbReference type="Pfam" id="PF26472"/>
    </source>
</evidence>
<dbReference type="Pfam" id="PF26472">
    <property type="entry name" value="DUF8147"/>
    <property type="match status" value="1"/>
</dbReference>
<evidence type="ECO:0000256" key="1">
    <source>
        <dbReference type="SAM" id="Phobius"/>
    </source>
</evidence>
<dbReference type="EMBL" id="JBHSXN010000002">
    <property type="protein sequence ID" value="MFC6954141.1"/>
    <property type="molecule type" value="Genomic_DNA"/>
</dbReference>
<accession>A0ABD5VGD9</accession>
<gene>
    <name evidence="3" type="ORF">ACFQGB_14850</name>
</gene>
<keyword evidence="1" id="KW-0812">Transmembrane</keyword>
<feature type="transmembrane region" description="Helical" evidence="1">
    <location>
        <begin position="99"/>
        <end position="116"/>
    </location>
</feature>
<dbReference type="RefSeq" id="WP_336351083.1">
    <property type="nucleotide sequence ID" value="NZ_JAZAQL010000002.1"/>
</dbReference>
<keyword evidence="1" id="KW-0472">Membrane</keyword>
<dbReference type="InterPro" id="IPR058460">
    <property type="entry name" value="DUF8147"/>
</dbReference>
<evidence type="ECO:0000313" key="4">
    <source>
        <dbReference type="Proteomes" id="UP001596395"/>
    </source>
</evidence>
<dbReference type="AlphaFoldDB" id="A0ABD5VGD9"/>
<feature type="domain" description="DUF8147" evidence="2">
    <location>
        <begin position="4"/>
        <end position="111"/>
    </location>
</feature>
<name>A0ABD5VGD9_9EURY</name>
<dbReference type="Proteomes" id="UP001596395">
    <property type="component" value="Unassembled WGS sequence"/>
</dbReference>
<feature type="transmembrane region" description="Helical" evidence="1">
    <location>
        <begin position="37"/>
        <end position="59"/>
    </location>
</feature>
<evidence type="ECO:0000313" key="3">
    <source>
        <dbReference type="EMBL" id="MFC6954141.1"/>
    </source>
</evidence>
<comment type="caution">
    <text evidence="3">The sequence shown here is derived from an EMBL/GenBank/DDBJ whole genome shotgun (WGS) entry which is preliminary data.</text>
</comment>
<keyword evidence="1" id="KW-1133">Transmembrane helix</keyword>
<protein>
    <recommendedName>
        <fullName evidence="2">DUF8147 domain-containing protein</fullName>
    </recommendedName>
</protein>